<protein>
    <submittedName>
        <fullName evidence="2">Uncharacterized protein</fullName>
    </submittedName>
</protein>
<dbReference type="AlphaFoldDB" id="A0AAW1VG14"/>
<evidence type="ECO:0000313" key="2">
    <source>
        <dbReference type="EMBL" id="KAK9891230.1"/>
    </source>
</evidence>
<accession>A0AAW1VG14</accession>
<evidence type="ECO:0000256" key="1">
    <source>
        <dbReference type="SAM" id="MobiDB-lite"/>
    </source>
</evidence>
<proteinExistence type="predicted"/>
<sequence>MVDSATRFSENQNAWVLSNTRAGQKKRRDKSESDDVDSISSSRRHYGPLLWACMAFSNRTRLPLPLSCRDEIECRVGMEGKPVDSECYGLQDRKRDSSFSTHKMS</sequence>
<evidence type="ECO:0000313" key="3">
    <source>
        <dbReference type="Proteomes" id="UP001431783"/>
    </source>
</evidence>
<comment type="caution">
    <text evidence="2">The sequence shown here is derived from an EMBL/GenBank/DDBJ whole genome shotgun (WGS) entry which is preliminary data.</text>
</comment>
<name>A0AAW1VG14_9CUCU</name>
<dbReference type="EMBL" id="JARQZJ010000127">
    <property type="protein sequence ID" value="KAK9891230.1"/>
    <property type="molecule type" value="Genomic_DNA"/>
</dbReference>
<keyword evidence="3" id="KW-1185">Reference proteome</keyword>
<reference evidence="2 3" key="1">
    <citation type="submission" date="2023-03" db="EMBL/GenBank/DDBJ databases">
        <title>Genome insight into feeding habits of ladybird beetles.</title>
        <authorList>
            <person name="Li H.-S."/>
            <person name="Huang Y.-H."/>
            <person name="Pang H."/>
        </authorList>
    </citation>
    <scope>NUCLEOTIDE SEQUENCE [LARGE SCALE GENOMIC DNA]</scope>
    <source>
        <strain evidence="2">SYSU_2023b</strain>
        <tissue evidence="2">Whole body</tissue>
    </source>
</reference>
<feature type="region of interest" description="Disordered" evidence="1">
    <location>
        <begin position="15"/>
        <end position="42"/>
    </location>
</feature>
<organism evidence="2 3">
    <name type="scientific">Henosepilachna vigintioctopunctata</name>
    <dbReference type="NCBI Taxonomy" id="420089"/>
    <lineage>
        <taxon>Eukaryota</taxon>
        <taxon>Metazoa</taxon>
        <taxon>Ecdysozoa</taxon>
        <taxon>Arthropoda</taxon>
        <taxon>Hexapoda</taxon>
        <taxon>Insecta</taxon>
        <taxon>Pterygota</taxon>
        <taxon>Neoptera</taxon>
        <taxon>Endopterygota</taxon>
        <taxon>Coleoptera</taxon>
        <taxon>Polyphaga</taxon>
        <taxon>Cucujiformia</taxon>
        <taxon>Coccinelloidea</taxon>
        <taxon>Coccinellidae</taxon>
        <taxon>Epilachninae</taxon>
        <taxon>Epilachnini</taxon>
        <taxon>Henosepilachna</taxon>
    </lineage>
</organism>
<gene>
    <name evidence="2" type="ORF">WA026_013545</name>
</gene>
<dbReference type="Proteomes" id="UP001431783">
    <property type="component" value="Unassembled WGS sequence"/>
</dbReference>